<protein>
    <submittedName>
        <fullName evidence="2">Uncharacterized protein</fullName>
    </submittedName>
</protein>
<evidence type="ECO:0000313" key="2">
    <source>
        <dbReference type="EMBL" id="KAF2320300.1"/>
    </source>
</evidence>
<evidence type="ECO:0000313" key="3">
    <source>
        <dbReference type="Proteomes" id="UP000467840"/>
    </source>
</evidence>
<evidence type="ECO:0000256" key="1">
    <source>
        <dbReference type="SAM" id="MobiDB-lite"/>
    </source>
</evidence>
<feature type="region of interest" description="Disordered" evidence="1">
    <location>
        <begin position="34"/>
        <end position="92"/>
    </location>
</feature>
<gene>
    <name evidence="2" type="ORF">GH714_026909</name>
</gene>
<name>A0A6A6N3R0_HEVBR</name>
<feature type="compositionally biased region" description="Polar residues" evidence="1">
    <location>
        <begin position="63"/>
        <end position="92"/>
    </location>
</feature>
<comment type="caution">
    <text evidence="2">The sequence shown here is derived from an EMBL/GenBank/DDBJ whole genome shotgun (WGS) entry which is preliminary data.</text>
</comment>
<feature type="compositionally biased region" description="Low complexity" evidence="1">
    <location>
        <begin position="45"/>
        <end position="62"/>
    </location>
</feature>
<dbReference type="Proteomes" id="UP000467840">
    <property type="component" value="Chromosome 10"/>
</dbReference>
<dbReference type="AlphaFoldDB" id="A0A6A6N3R0"/>
<sequence>MSPVPSASNLPTNTPWLVLTGHSTPHLATEANSGQLLNQSPPLSPILNSTSSPSPISPSQNQQIFTPNQQPVSSDLPTPASPNHSVSNSNTGQVVTASTYPSLNLSIDLSHYPLTSSHSNPAAQSDMRTHAMTLRPKTMQKRVVNLITKDTDYLNGSCLRSRRLFRPEILEHYIISLA</sequence>
<organism evidence="2 3">
    <name type="scientific">Hevea brasiliensis</name>
    <name type="common">Para rubber tree</name>
    <name type="synonym">Siphonia brasiliensis</name>
    <dbReference type="NCBI Taxonomy" id="3981"/>
    <lineage>
        <taxon>Eukaryota</taxon>
        <taxon>Viridiplantae</taxon>
        <taxon>Streptophyta</taxon>
        <taxon>Embryophyta</taxon>
        <taxon>Tracheophyta</taxon>
        <taxon>Spermatophyta</taxon>
        <taxon>Magnoliopsida</taxon>
        <taxon>eudicotyledons</taxon>
        <taxon>Gunneridae</taxon>
        <taxon>Pentapetalae</taxon>
        <taxon>rosids</taxon>
        <taxon>fabids</taxon>
        <taxon>Malpighiales</taxon>
        <taxon>Euphorbiaceae</taxon>
        <taxon>Crotonoideae</taxon>
        <taxon>Micrandreae</taxon>
        <taxon>Hevea</taxon>
    </lineage>
</organism>
<dbReference type="EMBL" id="JAAGAX010000003">
    <property type="protein sequence ID" value="KAF2320300.1"/>
    <property type="molecule type" value="Genomic_DNA"/>
</dbReference>
<keyword evidence="3" id="KW-1185">Reference proteome</keyword>
<reference evidence="2 3" key="1">
    <citation type="journal article" date="2020" name="Mol. Plant">
        <title>The Chromosome-Based Rubber Tree Genome Provides New Insights into Spurge Genome Evolution and Rubber Biosynthesis.</title>
        <authorList>
            <person name="Liu J."/>
            <person name="Shi C."/>
            <person name="Shi C.C."/>
            <person name="Li W."/>
            <person name="Zhang Q.J."/>
            <person name="Zhang Y."/>
            <person name="Li K."/>
            <person name="Lu H.F."/>
            <person name="Shi C."/>
            <person name="Zhu S.T."/>
            <person name="Xiao Z.Y."/>
            <person name="Nan H."/>
            <person name="Yue Y."/>
            <person name="Zhu X.G."/>
            <person name="Wu Y."/>
            <person name="Hong X.N."/>
            <person name="Fan G.Y."/>
            <person name="Tong Y."/>
            <person name="Zhang D."/>
            <person name="Mao C.L."/>
            <person name="Liu Y.L."/>
            <person name="Hao S.J."/>
            <person name="Liu W.Q."/>
            <person name="Lv M.Q."/>
            <person name="Zhang H.B."/>
            <person name="Liu Y."/>
            <person name="Hu-Tang G.R."/>
            <person name="Wang J.P."/>
            <person name="Wang J.H."/>
            <person name="Sun Y.H."/>
            <person name="Ni S.B."/>
            <person name="Chen W.B."/>
            <person name="Zhang X.C."/>
            <person name="Jiao Y.N."/>
            <person name="Eichler E.E."/>
            <person name="Li G.H."/>
            <person name="Liu X."/>
            <person name="Gao L.Z."/>
        </authorList>
    </citation>
    <scope>NUCLEOTIDE SEQUENCE [LARGE SCALE GENOMIC DNA]</scope>
    <source>
        <strain evidence="3">cv. GT1</strain>
        <tissue evidence="2">Leaf</tissue>
    </source>
</reference>
<accession>A0A6A6N3R0</accession>
<proteinExistence type="predicted"/>